<evidence type="ECO:0000256" key="5">
    <source>
        <dbReference type="SAM" id="Coils"/>
    </source>
</evidence>
<dbReference type="InterPro" id="IPR025304">
    <property type="entry name" value="ALIX_V_dom"/>
</dbReference>
<evidence type="ECO:0000256" key="2">
    <source>
        <dbReference type="ARBA" id="ARBA00004496"/>
    </source>
</evidence>
<feature type="coiled-coil region" evidence="5">
    <location>
        <begin position="184"/>
        <end position="214"/>
    </location>
</feature>
<evidence type="ECO:0000256" key="4">
    <source>
        <dbReference type="ARBA" id="ARBA00022753"/>
    </source>
</evidence>
<dbReference type="GO" id="GO:0043328">
    <property type="term" value="P:protein transport to vacuole involved in ubiquitin-dependent protein catabolic process via the multivesicular body sorting pathway"/>
    <property type="evidence" value="ECO:0007669"/>
    <property type="project" value="TreeGrafter"/>
</dbReference>
<feature type="domain" description="BRO1" evidence="6">
    <location>
        <begin position="1"/>
        <end position="149"/>
    </location>
</feature>
<dbReference type="Pfam" id="PF13949">
    <property type="entry name" value="ALIX_LYPXL_bnd"/>
    <property type="match status" value="1"/>
</dbReference>
<proteinExistence type="predicted"/>
<dbReference type="Gene3D" id="1.20.140.50">
    <property type="entry name" value="alix/aip1 like domains"/>
    <property type="match status" value="1"/>
</dbReference>
<accession>A0A426YNY0</accession>
<comment type="caution">
    <text evidence="7">The sequence shown here is derived from an EMBL/GenBank/DDBJ whole genome shotgun (WGS) entry which is preliminary data.</text>
</comment>
<evidence type="ECO:0000259" key="6">
    <source>
        <dbReference type="PROSITE" id="PS51180"/>
    </source>
</evidence>
<dbReference type="Gene3D" id="1.25.40.280">
    <property type="entry name" value="alix/aip1 like domains"/>
    <property type="match status" value="1"/>
</dbReference>
<dbReference type="GO" id="GO:0005768">
    <property type="term" value="C:endosome"/>
    <property type="evidence" value="ECO:0007669"/>
    <property type="project" value="UniProtKB-SubCell"/>
</dbReference>
<evidence type="ECO:0000313" key="7">
    <source>
        <dbReference type="EMBL" id="RRT53439.1"/>
    </source>
</evidence>
<comment type="subcellular location">
    <subcellularLocation>
        <location evidence="2">Cytoplasm</location>
    </subcellularLocation>
    <subcellularLocation>
        <location evidence="1">Endosome</location>
    </subcellularLocation>
</comment>
<dbReference type="InterPro" id="IPR038499">
    <property type="entry name" value="BRO1_sf"/>
</dbReference>
<dbReference type="EMBL" id="AMZH03011139">
    <property type="protein sequence ID" value="RRT53439.1"/>
    <property type="molecule type" value="Genomic_DNA"/>
</dbReference>
<name>A0A426YNY0_ENSVE</name>
<organism evidence="7 8">
    <name type="scientific">Ensete ventricosum</name>
    <name type="common">Abyssinian banana</name>
    <name type="synonym">Musa ensete</name>
    <dbReference type="NCBI Taxonomy" id="4639"/>
    <lineage>
        <taxon>Eukaryota</taxon>
        <taxon>Viridiplantae</taxon>
        <taxon>Streptophyta</taxon>
        <taxon>Embryophyta</taxon>
        <taxon>Tracheophyta</taxon>
        <taxon>Spermatophyta</taxon>
        <taxon>Magnoliopsida</taxon>
        <taxon>Liliopsida</taxon>
        <taxon>Zingiberales</taxon>
        <taxon>Musaceae</taxon>
        <taxon>Ensete</taxon>
    </lineage>
</organism>
<dbReference type="Proteomes" id="UP000287651">
    <property type="component" value="Unassembled WGS sequence"/>
</dbReference>
<dbReference type="PANTHER" id="PTHR23030:SF30">
    <property type="entry name" value="TYROSINE-PROTEIN PHOSPHATASE NON-RECEPTOR TYPE 23"/>
    <property type="match status" value="1"/>
</dbReference>
<evidence type="ECO:0000256" key="3">
    <source>
        <dbReference type="ARBA" id="ARBA00022490"/>
    </source>
</evidence>
<dbReference type="InterPro" id="IPR004328">
    <property type="entry name" value="BRO1_dom"/>
</dbReference>
<evidence type="ECO:0000256" key="1">
    <source>
        <dbReference type="ARBA" id="ARBA00004177"/>
    </source>
</evidence>
<dbReference type="PROSITE" id="PS51180">
    <property type="entry name" value="BRO1"/>
    <property type="match status" value="1"/>
</dbReference>
<evidence type="ECO:0000313" key="8">
    <source>
        <dbReference type="Proteomes" id="UP000287651"/>
    </source>
</evidence>
<dbReference type="Pfam" id="PF03097">
    <property type="entry name" value="BRO1"/>
    <property type="match status" value="1"/>
</dbReference>
<keyword evidence="3" id="KW-0963">Cytoplasm</keyword>
<dbReference type="AlphaFoldDB" id="A0A426YNY0"/>
<gene>
    <name evidence="7" type="ORF">B296_00045769</name>
</gene>
<protein>
    <recommendedName>
        <fullName evidence="6">BRO1 domain-containing protein</fullName>
    </recommendedName>
</protein>
<sequence>MAILGLYRTKAKEEIAEEIARLRIGTSALVDAKKSAKGVAQPLLDVVNKLETNMNHNLEKSVKENDRIYLMRIPAASSLAALPAASLVKPTPLGEVLDASKEKFFSNLVPDSSTKALSKYTDMVDNIIRTQLEKLQQGSEITRVKLKEMDLPDSILVLEDNLSLPLDLMEDVEAVQISGGPSGLETEIQQLRDLRRVNQELLVQTEELLQKEANADAQFRNQFGTRWTRPQSSTLTKNLQDRLNRFAANLKQAADSDSRIDREVRGNGELMAILDSRPV</sequence>
<reference evidence="7 8" key="1">
    <citation type="journal article" date="2014" name="Agronomy (Basel)">
        <title>A Draft Genome Sequence for Ensete ventricosum, the Drought-Tolerant Tree Against Hunger.</title>
        <authorList>
            <person name="Harrison J."/>
            <person name="Moore K.A."/>
            <person name="Paszkiewicz K."/>
            <person name="Jones T."/>
            <person name="Grant M."/>
            <person name="Ambacheew D."/>
            <person name="Muzemil S."/>
            <person name="Studholme D.J."/>
        </authorList>
    </citation>
    <scope>NUCLEOTIDE SEQUENCE [LARGE SCALE GENOMIC DNA]</scope>
</reference>
<keyword evidence="4" id="KW-0967">Endosome</keyword>
<dbReference type="PANTHER" id="PTHR23030">
    <property type="entry name" value="PCD6 INTERACTING PROTEIN-RELATED"/>
    <property type="match status" value="1"/>
</dbReference>
<keyword evidence="5" id="KW-0175">Coiled coil</keyword>